<gene>
    <name evidence="2" type="ORF">MRATA1EN1_LOCUS21985</name>
</gene>
<evidence type="ECO:0000313" key="2">
    <source>
        <dbReference type="EMBL" id="CAI9173023.1"/>
    </source>
</evidence>
<protein>
    <submittedName>
        <fullName evidence="2">Uncharacterized protein</fullName>
    </submittedName>
</protein>
<organism evidence="2 3">
    <name type="scientific">Rangifer tarandus platyrhynchus</name>
    <name type="common">Svalbard reindeer</name>
    <dbReference type="NCBI Taxonomy" id="3082113"/>
    <lineage>
        <taxon>Eukaryota</taxon>
        <taxon>Metazoa</taxon>
        <taxon>Chordata</taxon>
        <taxon>Craniata</taxon>
        <taxon>Vertebrata</taxon>
        <taxon>Euteleostomi</taxon>
        <taxon>Mammalia</taxon>
        <taxon>Eutheria</taxon>
        <taxon>Laurasiatheria</taxon>
        <taxon>Artiodactyla</taxon>
        <taxon>Ruminantia</taxon>
        <taxon>Pecora</taxon>
        <taxon>Cervidae</taxon>
        <taxon>Odocoileinae</taxon>
        <taxon>Rangifer</taxon>
    </lineage>
</organism>
<evidence type="ECO:0000313" key="3">
    <source>
        <dbReference type="Proteomes" id="UP001176941"/>
    </source>
</evidence>
<reference evidence="2" key="1">
    <citation type="submission" date="2023-04" db="EMBL/GenBank/DDBJ databases">
        <authorList>
            <consortium name="ELIXIR-Norway"/>
        </authorList>
    </citation>
    <scope>NUCLEOTIDE SEQUENCE [LARGE SCALE GENOMIC DNA]</scope>
</reference>
<dbReference type="EMBL" id="OX459969">
    <property type="protein sequence ID" value="CAI9173023.1"/>
    <property type="molecule type" value="Genomic_DNA"/>
</dbReference>
<accession>A0ABN8ZHS9</accession>
<evidence type="ECO:0000256" key="1">
    <source>
        <dbReference type="SAM" id="MobiDB-lite"/>
    </source>
</evidence>
<proteinExistence type="predicted"/>
<sequence>MPGISLWGCLWAVVGETDKCLPQAPGSSLLLPQLMGGPALALAERSHLPPTPPSASPTFSLGPIKSQGGRNPELSDLDFTFLNLNSRIYKMKAVIKRISMERL</sequence>
<keyword evidence="3" id="KW-1185">Reference proteome</keyword>
<feature type="region of interest" description="Disordered" evidence="1">
    <location>
        <begin position="45"/>
        <end position="73"/>
    </location>
</feature>
<name>A0ABN8ZHS9_RANTA</name>
<dbReference type="Proteomes" id="UP001176941">
    <property type="component" value="Chromosome 33"/>
</dbReference>